<organism evidence="1 2">
    <name type="scientific">Lepeophtheirus salmonis</name>
    <name type="common">Salmon louse</name>
    <name type="synonym">Caligus salmonis</name>
    <dbReference type="NCBI Taxonomy" id="72036"/>
    <lineage>
        <taxon>Eukaryota</taxon>
        <taxon>Metazoa</taxon>
        <taxon>Ecdysozoa</taxon>
        <taxon>Arthropoda</taxon>
        <taxon>Crustacea</taxon>
        <taxon>Multicrustacea</taxon>
        <taxon>Hexanauplia</taxon>
        <taxon>Copepoda</taxon>
        <taxon>Siphonostomatoida</taxon>
        <taxon>Caligidae</taxon>
        <taxon>Lepeophtheirus</taxon>
    </lineage>
</organism>
<evidence type="ECO:0000313" key="2">
    <source>
        <dbReference type="Proteomes" id="UP000675881"/>
    </source>
</evidence>
<proteinExistence type="predicted"/>
<dbReference type="AlphaFoldDB" id="A0A7R8GZ04"/>
<reference evidence="1" key="1">
    <citation type="submission" date="2021-02" db="EMBL/GenBank/DDBJ databases">
        <authorList>
            <person name="Bekaert M."/>
        </authorList>
    </citation>
    <scope>NUCLEOTIDE SEQUENCE</scope>
    <source>
        <strain evidence="1">IoA-00</strain>
    </source>
</reference>
<name>A0A7R8GZ04_LEPSM</name>
<dbReference type="Proteomes" id="UP000675881">
    <property type="component" value="Chromosome 1"/>
</dbReference>
<dbReference type="EMBL" id="HG994580">
    <property type="protein sequence ID" value="CAF2755293.1"/>
    <property type="molecule type" value="Genomic_DNA"/>
</dbReference>
<accession>A0A7R8GZ04</accession>
<gene>
    <name evidence="1" type="ORF">LSAA_1765</name>
</gene>
<evidence type="ECO:0000313" key="1">
    <source>
        <dbReference type="EMBL" id="CAF2755293.1"/>
    </source>
</evidence>
<protein>
    <submittedName>
        <fullName evidence="1">(salmon louse) hypothetical protein</fullName>
    </submittedName>
</protein>
<sequence>MCTDANYAADNCQLDCFSVCFFMSFTLENSCLHTGIRTSKHAFKSSGKTALNYSNLPQSNCLLSLNIDILNQGGLNNEIKISPTILRIARLIHTRKTDKDVDIAACFVRKLNLDTKKCAERIKIERNLYQVMQEKINLLEDELKEVKKKKDGIKDKTEKLTPNTEEFISKRVNLYNDLFPKSEENHGYCSNLNIFRF</sequence>
<keyword evidence="2" id="KW-1185">Reference proteome</keyword>